<dbReference type="Gene3D" id="1.10.10.10">
    <property type="entry name" value="Winged helix-like DNA-binding domain superfamily/Winged helix DNA-binding domain"/>
    <property type="match status" value="1"/>
</dbReference>
<dbReference type="OrthoDB" id="2172289at2"/>
<reference evidence="1 2" key="1">
    <citation type="submission" date="2019-04" db="EMBL/GenBank/DDBJ databases">
        <title>Vagococcus sp. nov., isolated from faeces of yaks (Bos grunniens).</title>
        <authorList>
            <person name="Ge Y."/>
        </authorList>
    </citation>
    <scope>NUCLEOTIDE SEQUENCE [LARGE SCALE GENOMIC DNA]</scope>
    <source>
        <strain evidence="1 2">MN-17</strain>
    </source>
</reference>
<sequence length="471" mass="55776">MIYYLEKKEQTTYDVINFLYQQEYGTDVDAIATNTNLSIGKVSEILSELTHDFSLYFPDYDVREQFYRNSFNQVIKGSKFSIDLFTNMLLSRSIFCEFMMDLLHERTINHDIYAANRNISLSTVKREWRSLKDNLARHDIYIEKEQGFFKLKGNEEHMRYLFFVLIFYSNYAIPNYLTRADLQFYDNTILNNANEQSLRFLNIMLYTSLIRIKYGHLVSDEAEKHLFPDDLSSQEIFHNCFNSFYKGCKLPSKQLTRELNFLFFFSTILTLINIDTLSKMEANIPNNFFEDSLFPEINPIINEMTGIFNFKITPTEYFFLISNLSKVIRKKQVFGSVLELDIDFSGLNGFPKFVERLSNNLRQHPLIDTRHLFAIFYPILDKRKQPISILVASRLGTESQMLLQDKLQRFIQNDINFVHFMEEQPDIVVSDIFIDTKDTPCFLIKPYPTLKEIYRLSFEISKYINRDNILI</sequence>
<protein>
    <submittedName>
        <fullName evidence="1">Uncharacterized protein</fullName>
    </submittedName>
</protein>
<dbReference type="Proteomes" id="UP000298615">
    <property type="component" value="Chromosome"/>
</dbReference>
<dbReference type="Pfam" id="PF05043">
    <property type="entry name" value="Mga"/>
    <property type="match status" value="1"/>
</dbReference>
<organism evidence="1 2">
    <name type="scientific">Vagococcus zengguangii</name>
    <dbReference type="NCBI Taxonomy" id="2571750"/>
    <lineage>
        <taxon>Bacteria</taxon>
        <taxon>Bacillati</taxon>
        <taxon>Bacillota</taxon>
        <taxon>Bacilli</taxon>
        <taxon>Lactobacillales</taxon>
        <taxon>Enterococcaceae</taxon>
        <taxon>Vagococcus</taxon>
    </lineage>
</organism>
<dbReference type="InterPro" id="IPR007737">
    <property type="entry name" value="Mga_HTH"/>
</dbReference>
<dbReference type="RefSeq" id="WP_136952337.1">
    <property type="nucleotide sequence ID" value="NZ_CP039712.1"/>
</dbReference>
<proteinExistence type="predicted"/>
<dbReference type="KEGG" id="vao:FA707_00175"/>
<dbReference type="AlphaFoldDB" id="A0A4D7CSH3"/>
<name>A0A4D7CSH3_9ENTE</name>
<evidence type="ECO:0000313" key="2">
    <source>
        <dbReference type="Proteomes" id="UP000298615"/>
    </source>
</evidence>
<dbReference type="InterPro" id="IPR036388">
    <property type="entry name" value="WH-like_DNA-bd_sf"/>
</dbReference>
<gene>
    <name evidence="1" type="ORF">FA707_00175</name>
</gene>
<dbReference type="EMBL" id="CP039712">
    <property type="protein sequence ID" value="QCI85476.1"/>
    <property type="molecule type" value="Genomic_DNA"/>
</dbReference>
<accession>A0A4D7CSH3</accession>
<keyword evidence="2" id="KW-1185">Reference proteome</keyword>
<evidence type="ECO:0000313" key="1">
    <source>
        <dbReference type="EMBL" id="QCI85476.1"/>
    </source>
</evidence>